<evidence type="ECO:0000313" key="15">
    <source>
        <dbReference type="Proteomes" id="UP001386955"/>
    </source>
</evidence>
<feature type="chain" id="PRO_5042920848" evidence="11">
    <location>
        <begin position="26"/>
        <end position="241"/>
    </location>
</feature>
<dbReference type="EMBL" id="JAYMYS010000006">
    <property type="protein sequence ID" value="KAK7389405.1"/>
    <property type="molecule type" value="Genomic_DNA"/>
</dbReference>
<dbReference type="InterPro" id="IPR032675">
    <property type="entry name" value="LRR_dom_sf"/>
</dbReference>
<organism evidence="14 15">
    <name type="scientific">Psophocarpus tetragonolobus</name>
    <name type="common">Winged bean</name>
    <name type="synonym">Dolichos tetragonolobus</name>
    <dbReference type="NCBI Taxonomy" id="3891"/>
    <lineage>
        <taxon>Eukaryota</taxon>
        <taxon>Viridiplantae</taxon>
        <taxon>Streptophyta</taxon>
        <taxon>Embryophyta</taxon>
        <taxon>Tracheophyta</taxon>
        <taxon>Spermatophyta</taxon>
        <taxon>Magnoliopsida</taxon>
        <taxon>eudicotyledons</taxon>
        <taxon>Gunneridae</taxon>
        <taxon>Pentapetalae</taxon>
        <taxon>rosids</taxon>
        <taxon>fabids</taxon>
        <taxon>Fabales</taxon>
        <taxon>Fabaceae</taxon>
        <taxon>Papilionoideae</taxon>
        <taxon>50 kb inversion clade</taxon>
        <taxon>NPAAA clade</taxon>
        <taxon>indigoferoid/millettioid clade</taxon>
        <taxon>Phaseoleae</taxon>
        <taxon>Psophocarpus</taxon>
    </lineage>
</organism>
<evidence type="ECO:0000259" key="12">
    <source>
        <dbReference type="Pfam" id="PF08263"/>
    </source>
</evidence>
<comment type="subcellular location">
    <subcellularLocation>
        <location evidence="1">Membrane</location>
        <topology evidence="1">Single-pass type I membrane protein</topology>
    </subcellularLocation>
</comment>
<gene>
    <name evidence="14" type="ORF">VNO78_24421</name>
</gene>
<sequence>MSSYFLKILFVVLLCFLHTNVSILGFNSPSQSSPVKCIKAEKQALLKFKHGITDNSGMLSTWSDNSNNTDCCRWEGIECNNETGHVQMLHLGGSMTHRLSGNINITSLLQLQNMEYLDLSNNMFISNQIPEHLDSFKNLRYLNLSYSRFGGRIPYELGNLSKLEYLDLNGNDLDGEIPYQLGNLSKLEYLDLKGNDLDGEIPYQLGNLSRLRYLDLTQNSFSEQSFSRLGIFLACILLDWS</sequence>
<keyword evidence="5 11" id="KW-0732">Signal</keyword>
<keyword evidence="4" id="KW-0812">Transmembrane</keyword>
<proteinExistence type="inferred from homology"/>
<dbReference type="PANTHER" id="PTHR48063:SF98">
    <property type="entry name" value="LRR RECEPTOR-LIKE SERINE_THREONINE-PROTEIN KINASE FLS2"/>
    <property type="match status" value="1"/>
</dbReference>
<dbReference type="InterPro" id="IPR013210">
    <property type="entry name" value="LRR_N_plant-typ"/>
</dbReference>
<feature type="signal peptide" evidence="11">
    <location>
        <begin position="1"/>
        <end position="25"/>
    </location>
</feature>
<keyword evidence="10" id="KW-0325">Glycoprotein</keyword>
<evidence type="ECO:0000256" key="11">
    <source>
        <dbReference type="SAM" id="SignalP"/>
    </source>
</evidence>
<comment type="caution">
    <text evidence="14">The sequence shown here is derived from an EMBL/GenBank/DDBJ whole genome shotgun (WGS) entry which is preliminary data.</text>
</comment>
<evidence type="ECO:0000256" key="6">
    <source>
        <dbReference type="ARBA" id="ARBA00022737"/>
    </source>
</evidence>
<keyword evidence="8" id="KW-0472">Membrane</keyword>
<dbReference type="SUPFAM" id="SSF52058">
    <property type="entry name" value="L domain-like"/>
    <property type="match status" value="1"/>
</dbReference>
<dbReference type="FunFam" id="3.80.10.10:FF:000275">
    <property type="entry name" value="Leucine-rich repeat receptor-like protein kinase"/>
    <property type="match status" value="1"/>
</dbReference>
<dbReference type="InterPro" id="IPR046956">
    <property type="entry name" value="RLP23-like"/>
</dbReference>
<dbReference type="AlphaFoldDB" id="A0AAN9S5X2"/>
<feature type="domain" description="Disease resistance R13L4/SHOC-2-like LRR" evidence="13">
    <location>
        <begin position="103"/>
        <end position="225"/>
    </location>
</feature>
<feature type="domain" description="Leucine-rich repeat-containing N-terminal plant-type" evidence="12">
    <location>
        <begin position="40"/>
        <end position="80"/>
    </location>
</feature>
<evidence type="ECO:0000256" key="4">
    <source>
        <dbReference type="ARBA" id="ARBA00022692"/>
    </source>
</evidence>
<keyword evidence="7" id="KW-1133">Transmembrane helix</keyword>
<evidence type="ECO:0000256" key="10">
    <source>
        <dbReference type="ARBA" id="ARBA00023180"/>
    </source>
</evidence>
<evidence type="ECO:0000256" key="5">
    <source>
        <dbReference type="ARBA" id="ARBA00022729"/>
    </source>
</evidence>
<keyword evidence="15" id="KW-1185">Reference proteome</keyword>
<dbReference type="Pfam" id="PF08263">
    <property type="entry name" value="LRRNT_2"/>
    <property type="match status" value="1"/>
</dbReference>
<evidence type="ECO:0000256" key="1">
    <source>
        <dbReference type="ARBA" id="ARBA00004479"/>
    </source>
</evidence>
<keyword evidence="3" id="KW-0433">Leucine-rich repeat</keyword>
<evidence type="ECO:0000256" key="7">
    <source>
        <dbReference type="ARBA" id="ARBA00022989"/>
    </source>
</evidence>
<reference evidence="14 15" key="1">
    <citation type="submission" date="2024-01" db="EMBL/GenBank/DDBJ databases">
        <title>The genomes of 5 underutilized Papilionoideae crops provide insights into root nodulation and disease resistanc.</title>
        <authorList>
            <person name="Jiang F."/>
        </authorList>
    </citation>
    <scope>NUCLEOTIDE SEQUENCE [LARGE SCALE GENOMIC DNA]</scope>
    <source>
        <strain evidence="14">DUOXIRENSHENG_FW03</strain>
        <tissue evidence="14">Leaves</tissue>
    </source>
</reference>
<accession>A0AAN9S5X2</accession>
<dbReference type="GO" id="GO:0016020">
    <property type="term" value="C:membrane"/>
    <property type="evidence" value="ECO:0007669"/>
    <property type="project" value="UniProtKB-SubCell"/>
</dbReference>
<evidence type="ECO:0000256" key="3">
    <source>
        <dbReference type="ARBA" id="ARBA00022614"/>
    </source>
</evidence>
<dbReference type="Gene3D" id="3.80.10.10">
    <property type="entry name" value="Ribonuclease Inhibitor"/>
    <property type="match status" value="2"/>
</dbReference>
<dbReference type="Proteomes" id="UP001386955">
    <property type="component" value="Unassembled WGS sequence"/>
</dbReference>
<keyword evidence="6" id="KW-0677">Repeat</keyword>
<name>A0AAN9S5X2_PSOTE</name>
<comment type="similarity">
    <text evidence="2">Belongs to the RLP family.</text>
</comment>
<protein>
    <submittedName>
        <fullName evidence="14">Uncharacterized protein</fullName>
    </submittedName>
</protein>
<evidence type="ECO:0000256" key="2">
    <source>
        <dbReference type="ARBA" id="ARBA00009592"/>
    </source>
</evidence>
<dbReference type="PANTHER" id="PTHR48063">
    <property type="entry name" value="LRR RECEPTOR-LIKE KINASE"/>
    <property type="match status" value="1"/>
</dbReference>
<evidence type="ECO:0000313" key="14">
    <source>
        <dbReference type="EMBL" id="KAK7389405.1"/>
    </source>
</evidence>
<evidence type="ECO:0000256" key="8">
    <source>
        <dbReference type="ARBA" id="ARBA00023136"/>
    </source>
</evidence>
<keyword evidence="9" id="KW-0675">Receptor</keyword>
<dbReference type="Pfam" id="PF23598">
    <property type="entry name" value="LRR_14"/>
    <property type="match status" value="1"/>
</dbReference>
<evidence type="ECO:0000259" key="13">
    <source>
        <dbReference type="Pfam" id="PF23598"/>
    </source>
</evidence>
<dbReference type="InterPro" id="IPR055414">
    <property type="entry name" value="LRR_R13L4/SHOC2-like"/>
</dbReference>
<evidence type="ECO:0000256" key="9">
    <source>
        <dbReference type="ARBA" id="ARBA00023170"/>
    </source>
</evidence>